<evidence type="ECO:0000313" key="2">
    <source>
        <dbReference type="Proteomes" id="UP000218164"/>
    </source>
</evidence>
<evidence type="ECO:0000313" key="1">
    <source>
        <dbReference type="EMBL" id="PAV14027.1"/>
    </source>
</evidence>
<sequence>MWHGFNSVYITGQLKIYMQKNIKNVSLKRILGFKCFYLIKKQYAENIFLAYGQVKRLKFNFFFFSTLTPVCFSLQAGAKRNPGAFDNLGGDLDFVSVRRDTSLCYSCLFGRDN</sequence>
<name>A0A2A2HX60_9EURY</name>
<dbReference type="Proteomes" id="UP000218164">
    <property type="component" value="Unassembled WGS sequence"/>
</dbReference>
<protein>
    <submittedName>
        <fullName evidence="1">Uncharacterized protein</fullName>
    </submittedName>
</protein>
<dbReference type="EMBL" id="LMVP01000035">
    <property type="protein sequence ID" value="PAV14027.1"/>
    <property type="molecule type" value="Genomic_DNA"/>
</dbReference>
<reference evidence="1 2" key="1">
    <citation type="journal article" date="2017" name="BMC Genomics">
        <title>Genomic analysis of methanogenic archaea reveals a shift towards energy conservation.</title>
        <authorList>
            <person name="Gilmore S.P."/>
            <person name="Henske J.K."/>
            <person name="Sexton J.A."/>
            <person name="Solomon K.V."/>
            <person name="Seppala S."/>
            <person name="Yoo J.I."/>
            <person name="Huyett L.M."/>
            <person name="Pressman A."/>
            <person name="Cogan J.Z."/>
            <person name="Kivenson V."/>
            <person name="Peng X."/>
            <person name="Tan Y."/>
            <person name="Valentine D.L."/>
            <person name="O'Malley M.A."/>
        </authorList>
    </citation>
    <scope>NUCLEOTIDE SEQUENCE [LARGE SCALE GENOMIC DNA]</scope>
    <source>
        <strain evidence="1 2">MC-15</strain>
    </source>
</reference>
<proteinExistence type="predicted"/>
<organism evidence="1 2">
    <name type="scientific">Methanosarcina spelaei</name>
    <dbReference type="NCBI Taxonomy" id="1036679"/>
    <lineage>
        <taxon>Archaea</taxon>
        <taxon>Methanobacteriati</taxon>
        <taxon>Methanobacteriota</taxon>
        <taxon>Stenosarchaea group</taxon>
        <taxon>Methanomicrobia</taxon>
        <taxon>Methanosarcinales</taxon>
        <taxon>Methanosarcinaceae</taxon>
        <taxon>Methanosarcina</taxon>
    </lineage>
</organism>
<keyword evidence="2" id="KW-1185">Reference proteome</keyword>
<dbReference type="AlphaFoldDB" id="A0A2A2HX60"/>
<comment type="caution">
    <text evidence="1">The sequence shown here is derived from an EMBL/GenBank/DDBJ whole genome shotgun (WGS) entry which is preliminary data.</text>
</comment>
<accession>A0A2A2HX60</accession>
<gene>
    <name evidence="1" type="ORF">ASJ81_02925</name>
</gene>